<evidence type="ECO:0000256" key="1">
    <source>
        <dbReference type="ARBA" id="ARBA00004141"/>
    </source>
</evidence>
<dbReference type="Proteomes" id="UP000288716">
    <property type="component" value="Unassembled WGS sequence"/>
</dbReference>
<keyword evidence="2 5" id="KW-0812">Transmembrane</keyword>
<evidence type="ECO:0000256" key="4">
    <source>
        <dbReference type="ARBA" id="ARBA00023136"/>
    </source>
</evidence>
<name>A0A443RV53_9ACAR</name>
<keyword evidence="7" id="KW-1185">Reference proteome</keyword>
<evidence type="ECO:0000313" key="7">
    <source>
        <dbReference type="Proteomes" id="UP000288716"/>
    </source>
</evidence>
<gene>
    <name evidence="6" type="ORF">B4U80_09443</name>
</gene>
<evidence type="ECO:0000256" key="3">
    <source>
        <dbReference type="ARBA" id="ARBA00022989"/>
    </source>
</evidence>
<proteinExistence type="predicted"/>
<sequence length="104" mass="11818">MREFEFSRKASVVSTIIPHRTCGDEAIGLKGDYLNICLLLLLYILQGIPLGLLNATIPMIFASNNVSYDKQAIFSFACYPYAMKLLWAPIVDSIYYEKFGRRKS</sequence>
<dbReference type="VEuPathDB" id="VectorBase:LDEU013121"/>
<dbReference type="STRING" id="299467.A0A443RV53"/>
<dbReference type="Pfam" id="PF13000">
    <property type="entry name" value="Acatn"/>
    <property type="match status" value="1"/>
</dbReference>
<evidence type="ECO:0000256" key="2">
    <source>
        <dbReference type="ARBA" id="ARBA00022692"/>
    </source>
</evidence>
<dbReference type="InterPro" id="IPR004752">
    <property type="entry name" value="AmpG_permease/AT-1"/>
</dbReference>
<dbReference type="PANTHER" id="PTHR12778">
    <property type="entry name" value="SOLUTE CARRIER FAMILY 33 ACETYL-COA TRANSPORTER -RELATED"/>
    <property type="match status" value="1"/>
</dbReference>
<evidence type="ECO:0000313" key="6">
    <source>
        <dbReference type="EMBL" id="RWS18919.1"/>
    </source>
</evidence>
<organism evidence="6 7">
    <name type="scientific">Leptotrombidium deliense</name>
    <dbReference type="NCBI Taxonomy" id="299467"/>
    <lineage>
        <taxon>Eukaryota</taxon>
        <taxon>Metazoa</taxon>
        <taxon>Ecdysozoa</taxon>
        <taxon>Arthropoda</taxon>
        <taxon>Chelicerata</taxon>
        <taxon>Arachnida</taxon>
        <taxon>Acari</taxon>
        <taxon>Acariformes</taxon>
        <taxon>Trombidiformes</taxon>
        <taxon>Prostigmata</taxon>
        <taxon>Anystina</taxon>
        <taxon>Parasitengona</taxon>
        <taxon>Trombiculoidea</taxon>
        <taxon>Trombiculidae</taxon>
        <taxon>Leptotrombidium</taxon>
    </lineage>
</organism>
<dbReference type="PANTHER" id="PTHR12778:SF9">
    <property type="entry name" value="ACETYL-COENZYME A TRANSPORTER 1"/>
    <property type="match status" value="1"/>
</dbReference>
<dbReference type="AlphaFoldDB" id="A0A443RV53"/>
<keyword evidence="4 5" id="KW-0472">Membrane</keyword>
<feature type="transmembrane region" description="Helical" evidence="5">
    <location>
        <begin position="73"/>
        <end position="96"/>
    </location>
</feature>
<dbReference type="GO" id="GO:0008521">
    <property type="term" value="F:acetyl-CoA transmembrane transporter activity"/>
    <property type="evidence" value="ECO:0007669"/>
    <property type="project" value="InterPro"/>
</dbReference>
<feature type="transmembrane region" description="Helical" evidence="5">
    <location>
        <begin position="36"/>
        <end position="61"/>
    </location>
</feature>
<evidence type="ECO:0000256" key="5">
    <source>
        <dbReference type="SAM" id="Phobius"/>
    </source>
</evidence>
<keyword evidence="3 5" id="KW-1133">Transmembrane helix</keyword>
<accession>A0A443RV53</accession>
<comment type="caution">
    <text evidence="6">The sequence shown here is derived from an EMBL/GenBank/DDBJ whole genome shotgun (WGS) entry which is preliminary data.</text>
</comment>
<feature type="non-terminal residue" evidence="6">
    <location>
        <position position="104"/>
    </location>
</feature>
<dbReference type="EMBL" id="NCKV01032428">
    <property type="protein sequence ID" value="RWS18919.1"/>
    <property type="molecule type" value="Genomic_DNA"/>
</dbReference>
<reference evidence="6 7" key="1">
    <citation type="journal article" date="2018" name="Gigascience">
        <title>Genomes of trombidid mites reveal novel predicted allergens and laterally-transferred genes associated with secondary metabolism.</title>
        <authorList>
            <person name="Dong X."/>
            <person name="Chaisiri K."/>
            <person name="Xia D."/>
            <person name="Armstrong S.D."/>
            <person name="Fang Y."/>
            <person name="Donnelly M.J."/>
            <person name="Kadowaki T."/>
            <person name="McGarry J.W."/>
            <person name="Darby A.C."/>
            <person name="Makepeace B.L."/>
        </authorList>
    </citation>
    <scope>NUCLEOTIDE SEQUENCE [LARGE SCALE GENOMIC DNA]</scope>
    <source>
        <strain evidence="6">UoL-UT</strain>
    </source>
</reference>
<dbReference type="InterPro" id="IPR024371">
    <property type="entry name" value="AcetylCoA_trans_1-like"/>
</dbReference>
<protein>
    <submittedName>
        <fullName evidence="6">Acetyl-coenzyme A transporter 1-like protein</fullName>
    </submittedName>
</protein>
<dbReference type="OrthoDB" id="6415790at2759"/>
<dbReference type="GO" id="GO:0016020">
    <property type="term" value="C:membrane"/>
    <property type="evidence" value="ECO:0007669"/>
    <property type="project" value="UniProtKB-SubCell"/>
</dbReference>
<dbReference type="GO" id="GO:0035348">
    <property type="term" value="P:acetyl-CoA transmembrane transport"/>
    <property type="evidence" value="ECO:0007669"/>
    <property type="project" value="InterPro"/>
</dbReference>
<comment type="subcellular location">
    <subcellularLocation>
        <location evidence="1">Membrane</location>
        <topology evidence="1">Multi-pass membrane protein</topology>
    </subcellularLocation>
</comment>